<dbReference type="PANTHER" id="PTHR30547">
    <property type="entry name" value="UNCHARACTERIZED PROTEIN YHCG-RELATED"/>
    <property type="match status" value="1"/>
</dbReference>
<name>A0A5C7ACL6_9BACT</name>
<reference evidence="2 3" key="1">
    <citation type="submission" date="2019-08" db="EMBL/GenBank/DDBJ databases">
        <title>Genomes sequence of Algoriphagus aquimarinus ACAM450.</title>
        <authorList>
            <person name="Bowman J.P."/>
        </authorList>
    </citation>
    <scope>NUCLEOTIDE SEQUENCE [LARGE SCALE GENOMIC DNA]</scope>
    <source>
        <strain evidence="2 3">ACAM 450</strain>
    </source>
</reference>
<dbReference type="Pfam" id="PF06250">
    <property type="entry name" value="YhcG_C"/>
    <property type="match status" value="1"/>
</dbReference>
<comment type="caution">
    <text evidence="2">The sequence shown here is derived from an EMBL/GenBank/DDBJ whole genome shotgun (WGS) entry which is preliminary data.</text>
</comment>
<dbReference type="InterPro" id="IPR053148">
    <property type="entry name" value="PD-DEXK-like_domain"/>
</dbReference>
<gene>
    <name evidence="2" type="ORF">ESV85_16685</name>
</gene>
<dbReference type="RefSeq" id="WP_146919594.1">
    <property type="nucleotide sequence ID" value="NZ_VORW01000015.1"/>
</dbReference>
<protein>
    <submittedName>
        <fullName evidence="2">DUF1016 domain-containing protein</fullName>
    </submittedName>
</protein>
<dbReference type="InterPro" id="IPR011856">
    <property type="entry name" value="tRNA_endonuc-like_dom_sf"/>
</dbReference>
<evidence type="ECO:0000313" key="2">
    <source>
        <dbReference type="EMBL" id="TXE06416.1"/>
    </source>
</evidence>
<dbReference type="InterPro" id="IPR041527">
    <property type="entry name" value="YhcG_N"/>
</dbReference>
<dbReference type="Proteomes" id="UP000321935">
    <property type="component" value="Unassembled WGS sequence"/>
</dbReference>
<dbReference type="Pfam" id="PF17761">
    <property type="entry name" value="DUF1016_N"/>
    <property type="match status" value="1"/>
</dbReference>
<dbReference type="GO" id="GO:0003676">
    <property type="term" value="F:nucleic acid binding"/>
    <property type="evidence" value="ECO:0007669"/>
    <property type="project" value="InterPro"/>
</dbReference>
<dbReference type="InterPro" id="IPR009362">
    <property type="entry name" value="YhcG_C"/>
</dbReference>
<dbReference type="Gene3D" id="3.40.1350.10">
    <property type="match status" value="1"/>
</dbReference>
<dbReference type="OrthoDB" id="9801263at2"/>
<feature type="domain" description="PH" evidence="1">
    <location>
        <begin position="1"/>
        <end position="21"/>
    </location>
</feature>
<dbReference type="PROSITE" id="PS50003">
    <property type="entry name" value="PH_DOMAIN"/>
    <property type="match status" value="1"/>
</dbReference>
<dbReference type="EMBL" id="VORW01000015">
    <property type="protein sequence ID" value="TXE06416.1"/>
    <property type="molecule type" value="Genomic_DNA"/>
</dbReference>
<proteinExistence type="predicted"/>
<evidence type="ECO:0000259" key="1">
    <source>
        <dbReference type="PROSITE" id="PS50003"/>
    </source>
</evidence>
<organism evidence="2 3">
    <name type="scientific">Algoriphagus aquimarinus</name>
    <dbReference type="NCBI Taxonomy" id="237018"/>
    <lineage>
        <taxon>Bacteria</taxon>
        <taxon>Pseudomonadati</taxon>
        <taxon>Bacteroidota</taxon>
        <taxon>Cytophagia</taxon>
        <taxon>Cytophagales</taxon>
        <taxon>Cyclobacteriaceae</taxon>
        <taxon>Algoriphagus</taxon>
    </lineage>
</organism>
<sequence>MEIQSNQEYQDWLKALKAKVHVARVKAALAANKELIHFYFDLGRMISEQQMKAAWGDKLLGQLSKDLGSAFPEMKGFSVTNLKYCRQFYQFYHSEISQQTVDQLLVLDFGQHIVDQLPWGHNVLIFTKSKSIAEAIFYQQQTLHNNWSRETLGLQLKTNLYERNGKIISNFEHTLPKSTADLAQQSLKDPYVFDFVALAETYNERDIETQLVQHISKFLLELGKGFAYIGRQHHLQIADKDYYIDLLFYHVVLKAYVVIELKNTAFIPEYAGKLNFYLSAVDSLLKGDDDKPTIGILLCRDKNNIEAEFALRDINKPMGVSEFQLTEVLPENLKSSLPTIEEIEQTLKQNSNE</sequence>
<dbReference type="AlphaFoldDB" id="A0A5C7ACL6"/>
<evidence type="ECO:0000313" key="3">
    <source>
        <dbReference type="Proteomes" id="UP000321935"/>
    </source>
</evidence>
<dbReference type="InterPro" id="IPR001849">
    <property type="entry name" value="PH_domain"/>
</dbReference>
<dbReference type="PANTHER" id="PTHR30547:SF0">
    <property type="entry name" value="BLR8175 PROTEIN"/>
    <property type="match status" value="1"/>
</dbReference>
<accession>A0A5C7ACL6</accession>